<protein>
    <submittedName>
        <fullName evidence="2">Beta-lactamase/transpeptidase-like protein</fullName>
    </submittedName>
</protein>
<dbReference type="InterPro" id="IPR012338">
    <property type="entry name" value="Beta-lactam/transpept-like"/>
</dbReference>
<keyword evidence="3" id="KW-1185">Reference proteome</keyword>
<dbReference type="Pfam" id="PF00144">
    <property type="entry name" value="Beta-lactamase"/>
    <property type="match status" value="1"/>
</dbReference>
<accession>A0A6A6P3K8</accession>
<reference evidence="2" key="1">
    <citation type="journal article" date="2020" name="Stud. Mycol.">
        <title>101 Dothideomycetes genomes: a test case for predicting lifestyles and emergence of pathogens.</title>
        <authorList>
            <person name="Haridas S."/>
            <person name="Albert R."/>
            <person name="Binder M."/>
            <person name="Bloem J."/>
            <person name="Labutti K."/>
            <person name="Salamov A."/>
            <person name="Andreopoulos B."/>
            <person name="Baker S."/>
            <person name="Barry K."/>
            <person name="Bills G."/>
            <person name="Bluhm B."/>
            <person name="Cannon C."/>
            <person name="Castanera R."/>
            <person name="Culley D."/>
            <person name="Daum C."/>
            <person name="Ezra D."/>
            <person name="Gonzalez J."/>
            <person name="Henrissat B."/>
            <person name="Kuo A."/>
            <person name="Liang C."/>
            <person name="Lipzen A."/>
            <person name="Lutzoni F."/>
            <person name="Magnuson J."/>
            <person name="Mondo S."/>
            <person name="Nolan M."/>
            <person name="Ohm R."/>
            <person name="Pangilinan J."/>
            <person name="Park H.-J."/>
            <person name="Ramirez L."/>
            <person name="Alfaro M."/>
            <person name="Sun H."/>
            <person name="Tritt A."/>
            <person name="Yoshinaga Y."/>
            <person name="Zwiers L.-H."/>
            <person name="Turgeon B."/>
            <person name="Goodwin S."/>
            <person name="Spatafora J."/>
            <person name="Crous P."/>
            <person name="Grigoriev I."/>
        </authorList>
    </citation>
    <scope>NUCLEOTIDE SEQUENCE</scope>
    <source>
        <strain evidence="2">ATCC 16933</strain>
    </source>
</reference>
<dbReference type="Proteomes" id="UP000799766">
    <property type="component" value="Unassembled WGS sequence"/>
</dbReference>
<evidence type="ECO:0000313" key="2">
    <source>
        <dbReference type="EMBL" id="KAF2458469.1"/>
    </source>
</evidence>
<name>A0A6A6P3K8_9PEZI</name>
<dbReference type="PANTHER" id="PTHR43283:SF3">
    <property type="entry name" value="BETA-LACTAMASE FAMILY PROTEIN (AFU_ORTHOLOGUE AFUA_5G07500)"/>
    <property type="match status" value="1"/>
</dbReference>
<dbReference type="SUPFAM" id="SSF56601">
    <property type="entry name" value="beta-lactamase/transpeptidase-like"/>
    <property type="match status" value="1"/>
</dbReference>
<dbReference type="AlphaFoldDB" id="A0A6A6P3K8"/>
<proteinExistence type="predicted"/>
<organism evidence="2 3">
    <name type="scientific">Lineolata rhizophorae</name>
    <dbReference type="NCBI Taxonomy" id="578093"/>
    <lineage>
        <taxon>Eukaryota</taxon>
        <taxon>Fungi</taxon>
        <taxon>Dikarya</taxon>
        <taxon>Ascomycota</taxon>
        <taxon>Pezizomycotina</taxon>
        <taxon>Dothideomycetes</taxon>
        <taxon>Dothideomycetes incertae sedis</taxon>
        <taxon>Lineolatales</taxon>
        <taxon>Lineolataceae</taxon>
        <taxon>Lineolata</taxon>
    </lineage>
</organism>
<evidence type="ECO:0000259" key="1">
    <source>
        <dbReference type="Pfam" id="PF00144"/>
    </source>
</evidence>
<dbReference type="InterPro" id="IPR001466">
    <property type="entry name" value="Beta-lactam-related"/>
</dbReference>
<feature type="domain" description="Beta-lactamase-related" evidence="1">
    <location>
        <begin position="23"/>
        <end position="315"/>
    </location>
</feature>
<evidence type="ECO:0000313" key="3">
    <source>
        <dbReference type="Proteomes" id="UP000799766"/>
    </source>
</evidence>
<gene>
    <name evidence="2" type="ORF">BDY21DRAFT_340283</name>
</gene>
<dbReference type="EMBL" id="MU001677">
    <property type="protein sequence ID" value="KAF2458469.1"/>
    <property type="molecule type" value="Genomic_DNA"/>
</dbReference>
<sequence>MGRKVFAGWNEEDGKRTPLWKERKVPITLRQMLTHSHGSACPMFNKEQSDIMGGIEGWAPGHLARDWVQTLLESPLMQQPGEKYEYGLAFEEIGVLVERLSGRHLYDQFTKEIFEPLGMKDSYWQYEVPEEKQSRLYPTYMKMPAEDGGFTFVDDAKVMPPPPPGLPSSKELFPHVKGRHGASGGSQIVTTATDYTALLAALLNGGLSPETGNRILSPELAKMFFTPQLTKAQVTGTRNLGATTPLSVPVSFEALDPEGNIGLGPAIQGALRKLVGGGQGRSAGTAYWYGFKNTEWWADPEKGIAAVVMTSYGPFMDSAFPELVNEVEREIYKSLA</sequence>
<dbReference type="InterPro" id="IPR050789">
    <property type="entry name" value="Diverse_Enzym_Activities"/>
</dbReference>
<dbReference type="PANTHER" id="PTHR43283">
    <property type="entry name" value="BETA-LACTAMASE-RELATED"/>
    <property type="match status" value="1"/>
</dbReference>
<dbReference type="OrthoDB" id="428260at2759"/>
<dbReference type="Gene3D" id="3.40.710.10">
    <property type="entry name" value="DD-peptidase/beta-lactamase superfamily"/>
    <property type="match status" value="1"/>
</dbReference>